<organism evidence="2">
    <name type="scientific">uncultured Frankineae bacterium</name>
    <dbReference type="NCBI Taxonomy" id="437475"/>
    <lineage>
        <taxon>Bacteria</taxon>
        <taxon>Bacillati</taxon>
        <taxon>Actinomycetota</taxon>
        <taxon>Actinomycetes</taxon>
        <taxon>Frankiales</taxon>
        <taxon>environmental samples</taxon>
    </lineage>
</organism>
<feature type="non-terminal residue" evidence="2">
    <location>
        <position position="1"/>
    </location>
</feature>
<reference evidence="2" key="1">
    <citation type="submission" date="2020-02" db="EMBL/GenBank/DDBJ databases">
        <authorList>
            <person name="Meier V. D."/>
        </authorList>
    </citation>
    <scope>NUCLEOTIDE SEQUENCE</scope>
    <source>
        <strain evidence="2">AVDCRST_MAG16</strain>
    </source>
</reference>
<evidence type="ECO:0000313" key="2">
    <source>
        <dbReference type="EMBL" id="CAA9354806.1"/>
    </source>
</evidence>
<accession>A0A6J4MAH0</accession>
<sequence>DDPALLGGGPRGRRCRRGDDLGGDARRGAAAREVGARRPLRPGARGVLVRRRRRAGRRPRPHAGAAGRGRARRRPAAVRRGL</sequence>
<feature type="compositionally biased region" description="Basic and acidic residues" evidence="1">
    <location>
        <begin position="17"/>
        <end position="27"/>
    </location>
</feature>
<feature type="compositionally biased region" description="Basic residues" evidence="1">
    <location>
        <begin position="48"/>
        <end position="61"/>
    </location>
</feature>
<feature type="compositionally biased region" description="Gly residues" evidence="1">
    <location>
        <begin position="1"/>
        <end position="10"/>
    </location>
</feature>
<name>A0A6J4MAH0_9ACTN</name>
<dbReference type="EMBL" id="CADCUE010000244">
    <property type="protein sequence ID" value="CAA9354806.1"/>
    <property type="molecule type" value="Genomic_DNA"/>
</dbReference>
<proteinExistence type="predicted"/>
<feature type="compositionally biased region" description="Basic residues" evidence="1">
    <location>
        <begin position="69"/>
        <end position="82"/>
    </location>
</feature>
<evidence type="ECO:0000256" key="1">
    <source>
        <dbReference type="SAM" id="MobiDB-lite"/>
    </source>
</evidence>
<feature type="non-terminal residue" evidence="2">
    <location>
        <position position="82"/>
    </location>
</feature>
<gene>
    <name evidence="2" type="ORF">AVDCRST_MAG16-2584</name>
</gene>
<dbReference type="AlphaFoldDB" id="A0A6J4MAH0"/>
<protein>
    <submittedName>
        <fullName evidence="2">Uncharacterized protein</fullName>
    </submittedName>
</protein>
<feature type="region of interest" description="Disordered" evidence="1">
    <location>
        <begin position="1"/>
        <end position="82"/>
    </location>
</feature>